<keyword evidence="4" id="KW-1185">Reference proteome</keyword>
<reference evidence="3 4" key="1">
    <citation type="journal article" date="2024" name="Commun. Biol.">
        <title>Comparative genomic analysis of thermophilic fungi reveals convergent evolutionary adaptations and gene losses.</title>
        <authorList>
            <person name="Steindorff A.S."/>
            <person name="Aguilar-Pontes M.V."/>
            <person name="Robinson A.J."/>
            <person name="Andreopoulos B."/>
            <person name="LaButti K."/>
            <person name="Kuo A."/>
            <person name="Mondo S."/>
            <person name="Riley R."/>
            <person name="Otillar R."/>
            <person name="Haridas S."/>
            <person name="Lipzen A."/>
            <person name="Grimwood J."/>
            <person name="Schmutz J."/>
            <person name="Clum A."/>
            <person name="Reid I.D."/>
            <person name="Moisan M.C."/>
            <person name="Butler G."/>
            <person name="Nguyen T.T.M."/>
            <person name="Dewar K."/>
            <person name="Conant G."/>
            <person name="Drula E."/>
            <person name="Henrissat B."/>
            <person name="Hansel C."/>
            <person name="Singer S."/>
            <person name="Hutchinson M.I."/>
            <person name="de Vries R.P."/>
            <person name="Natvig D.O."/>
            <person name="Powell A.J."/>
            <person name="Tsang A."/>
            <person name="Grigoriev I.V."/>
        </authorList>
    </citation>
    <scope>NUCLEOTIDE SEQUENCE [LARGE SCALE GENOMIC DNA]</scope>
    <source>
        <strain evidence="3 4">CBS 494.80</strain>
    </source>
</reference>
<name>A0ABR4CIR6_9HELO</name>
<evidence type="ECO:0000259" key="2">
    <source>
        <dbReference type="Pfam" id="PF00536"/>
    </source>
</evidence>
<dbReference type="Gene3D" id="1.10.150.50">
    <property type="entry name" value="Transcription Factor, Ets-1"/>
    <property type="match status" value="1"/>
</dbReference>
<feature type="domain" description="SAM" evidence="2">
    <location>
        <begin position="9"/>
        <end position="59"/>
    </location>
</feature>
<dbReference type="InterPro" id="IPR001660">
    <property type="entry name" value="SAM"/>
</dbReference>
<proteinExistence type="predicted"/>
<organism evidence="3 4">
    <name type="scientific">Oculimacula yallundae</name>
    <dbReference type="NCBI Taxonomy" id="86028"/>
    <lineage>
        <taxon>Eukaryota</taxon>
        <taxon>Fungi</taxon>
        <taxon>Dikarya</taxon>
        <taxon>Ascomycota</taxon>
        <taxon>Pezizomycotina</taxon>
        <taxon>Leotiomycetes</taxon>
        <taxon>Helotiales</taxon>
        <taxon>Ploettnerulaceae</taxon>
        <taxon>Oculimacula</taxon>
    </lineage>
</organism>
<dbReference type="InterPro" id="IPR013761">
    <property type="entry name" value="SAM/pointed_sf"/>
</dbReference>
<evidence type="ECO:0000256" key="1">
    <source>
        <dbReference type="SAM" id="MobiDB-lite"/>
    </source>
</evidence>
<feature type="region of interest" description="Disordered" evidence="1">
    <location>
        <begin position="90"/>
        <end position="172"/>
    </location>
</feature>
<dbReference type="Proteomes" id="UP001595075">
    <property type="component" value="Unassembled WGS sequence"/>
</dbReference>
<dbReference type="EMBL" id="JAZHXI010000007">
    <property type="protein sequence ID" value="KAL2069870.1"/>
    <property type="molecule type" value="Genomic_DNA"/>
</dbReference>
<comment type="caution">
    <text evidence="3">The sequence shown here is derived from an EMBL/GenBank/DDBJ whole genome shotgun (WGS) entry which is preliminary data.</text>
</comment>
<accession>A0ABR4CIR6</accession>
<gene>
    <name evidence="3" type="ORF">VTL71DRAFT_14549</name>
</gene>
<feature type="compositionally biased region" description="Polar residues" evidence="1">
    <location>
        <begin position="103"/>
        <end position="112"/>
    </location>
</feature>
<dbReference type="SUPFAM" id="SSF47769">
    <property type="entry name" value="SAM/Pointed domain"/>
    <property type="match status" value="1"/>
</dbReference>
<evidence type="ECO:0000313" key="3">
    <source>
        <dbReference type="EMBL" id="KAL2069870.1"/>
    </source>
</evidence>
<feature type="compositionally biased region" description="Low complexity" evidence="1">
    <location>
        <begin position="120"/>
        <end position="136"/>
    </location>
</feature>
<dbReference type="Pfam" id="PF00536">
    <property type="entry name" value="SAM_1"/>
    <property type="match status" value="1"/>
</dbReference>
<sequence length="172" mass="19050">MAAELEKALMDLGLEEYLVRFQESGFKDWESLSKIAESQLSHLDVRLGHRRRLQRAIARGRLWPEDTPLPLGPDLNQRVRDWLYEEVYAPDPEESEFSEAKSKPQTSSSTAPMQGVAIDQGHGSQSSSENSSVENVYDGAKVLHERKSVSTSSSSSAMVSQGKPESVDKGVT</sequence>
<feature type="compositionally biased region" description="Low complexity" evidence="1">
    <location>
        <begin position="149"/>
        <end position="160"/>
    </location>
</feature>
<evidence type="ECO:0000313" key="4">
    <source>
        <dbReference type="Proteomes" id="UP001595075"/>
    </source>
</evidence>
<protein>
    <recommendedName>
        <fullName evidence="2">SAM domain-containing protein</fullName>
    </recommendedName>
</protein>